<name>A0AAE9MS16_9SPIR</name>
<dbReference type="InterPro" id="IPR002293">
    <property type="entry name" value="AA/rel_permease1"/>
</dbReference>
<evidence type="ECO:0000256" key="2">
    <source>
        <dbReference type="ARBA" id="ARBA00022475"/>
    </source>
</evidence>
<evidence type="ECO:0000256" key="6">
    <source>
        <dbReference type="SAM" id="Phobius"/>
    </source>
</evidence>
<sequence length="447" mass="47681">MKIKENEKLGLGSCVTILVGGCIGSAIFSLSGMTMYYAGPAALITWFVAALILGLYGIQVAELSIRYPKSGGVFVFPAKAMGKNEREGKVWGFISAWGYIIANIIAVAFAAIYVSVYLSVGFQALAGFRIPLAIISIVICTALNLIKITSAGKYNNVLVALLVITMLIFASIALFAGKWNPQNMVPFFTQGAKGVAGFIQAIPNAMVGYGSVVAIAFMVGEVENPNRTVPKSLAISLILVVLLYQLMILGTMGNITAEFLIKNPGMRFIPMFAAAFTSLNMFPWLSKLISISATLALLTTMLVVGFLNARAVCSMANAKMLPAFFGKVNKNGVPSTACLTLSACTIVLSCFPSITELLINLGSISAAITIVIVCFSLIASRKKLPHVEGNYAAPGGNIVSALTIILILVCYIPSIFNGSVYMWLFTVILYAIGGIIMFIMMKQNKVD</sequence>
<keyword evidence="2" id="KW-1003">Cell membrane</keyword>
<protein>
    <submittedName>
        <fullName evidence="7">APC family permease</fullName>
    </submittedName>
</protein>
<keyword evidence="3 6" id="KW-0812">Transmembrane</keyword>
<dbReference type="Gene3D" id="1.20.1740.10">
    <property type="entry name" value="Amino acid/polyamine transporter I"/>
    <property type="match status" value="1"/>
</dbReference>
<organism evidence="7 8">
    <name type="scientific">Treponema putidum</name>
    <dbReference type="NCBI Taxonomy" id="221027"/>
    <lineage>
        <taxon>Bacteria</taxon>
        <taxon>Pseudomonadati</taxon>
        <taxon>Spirochaetota</taxon>
        <taxon>Spirochaetia</taxon>
        <taxon>Spirochaetales</taxon>
        <taxon>Treponemataceae</taxon>
        <taxon>Treponema</taxon>
    </lineage>
</organism>
<gene>
    <name evidence="7" type="ORF">E4N74_00250</name>
</gene>
<dbReference type="AlphaFoldDB" id="A0AAE9MS16"/>
<feature type="transmembrane region" description="Helical" evidence="6">
    <location>
        <begin position="90"/>
        <end position="114"/>
    </location>
</feature>
<reference evidence="7" key="1">
    <citation type="submission" date="2019-04" db="EMBL/GenBank/DDBJ databases">
        <title>Whole genome sequencing of oral phylogroup 2 treponemes.</title>
        <authorList>
            <person name="Chan Y."/>
            <person name="Zeng H.H."/>
            <person name="Yu X.L."/>
            <person name="Leung W.K."/>
            <person name="Watt R.M."/>
        </authorList>
    </citation>
    <scope>NUCLEOTIDE SEQUENCE</scope>
    <source>
        <strain evidence="7">OMZ 835</strain>
    </source>
</reference>
<feature type="transmembrane region" description="Helical" evidence="6">
    <location>
        <begin position="360"/>
        <end position="379"/>
    </location>
</feature>
<comment type="subcellular location">
    <subcellularLocation>
        <location evidence="1">Cell membrane</location>
        <topology evidence="1">Multi-pass membrane protein</topology>
    </subcellularLocation>
</comment>
<dbReference type="InterPro" id="IPR050367">
    <property type="entry name" value="APC_superfamily"/>
</dbReference>
<proteinExistence type="predicted"/>
<dbReference type="GO" id="GO:0005886">
    <property type="term" value="C:plasma membrane"/>
    <property type="evidence" value="ECO:0007669"/>
    <property type="project" value="UniProtKB-SubCell"/>
</dbReference>
<keyword evidence="4 6" id="KW-1133">Transmembrane helix</keyword>
<feature type="transmembrane region" description="Helical" evidence="6">
    <location>
        <begin position="126"/>
        <end position="146"/>
    </location>
</feature>
<evidence type="ECO:0000313" key="7">
    <source>
        <dbReference type="EMBL" id="UTY32617.1"/>
    </source>
</evidence>
<feature type="transmembrane region" description="Helical" evidence="6">
    <location>
        <begin position="291"/>
        <end position="312"/>
    </location>
</feature>
<dbReference type="PANTHER" id="PTHR42770">
    <property type="entry name" value="AMINO ACID TRANSPORTER-RELATED"/>
    <property type="match status" value="1"/>
</dbReference>
<dbReference type="RefSeq" id="WP_255818187.1">
    <property type="nucleotide sequence ID" value="NZ_CP038803.1"/>
</dbReference>
<evidence type="ECO:0000256" key="3">
    <source>
        <dbReference type="ARBA" id="ARBA00022692"/>
    </source>
</evidence>
<feature type="transmembrane region" description="Helical" evidence="6">
    <location>
        <begin position="333"/>
        <end position="354"/>
    </location>
</feature>
<evidence type="ECO:0000256" key="4">
    <source>
        <dbReference type="ARBA" id="ARBA00022989"/>
    </source>
</evidence>
<feature type="transmembrane region" description="Helical" evidence="6">
    <location>
        <begin position="233"/>
        <end position="256"/>
    </location>
</feature>
<dbReference type="PIRSF" id="PIRSF006060">
    <property type="entry name" value="AA_transporter"/>
    <property type="match status" value="1"/>
</dbReference>
<feature type="transmembrane region" description="Helical" evidence="6">
    <location>
        <begin position="391"/>
        <end position="414"/>
    </location>
</feature>
<evidence type="ECO:0000313" key="8">
    <source>
        <dbReference type="Proteomes" id="UP001058682"/>
    </source>
</evidence>
<dbReference type="PROSITE" id="PS51257">
    <property type="entry name" value="PROKAR_LIPOPROTEIN"/>
    <property type="match status" value="1"/>
</dbReference>
<accession>A0AAE9MS16</accession>
<dbReference type="Pfam" id="PF13520">
    <property type="entry name" value="AA_permease_2"/>
    <property type="match status" value="1"/>
</dbReference>
<evidence type="ECO:0000256" key="1">
    <source>
        <dbReference type="ARBA" id="ARBA00004651"/>
    </source>
</evidence>
<dbReference type="PANTHER" id="PTHR42770:SF7">
    <property type="entry name" value="MEMBRANE PROTEIN"/>
    <property type="match status" value="1"/>
</dbReference>
<feature type="transmembrane region" description="Helical" evidence="6">
    <location>
        <begin position="36"/>
        <end position="58"/>
    </location>
</feature>
<feature type="transmembrane region" description="Helical" evidence="6">
    <location>
        <begin position="158"/>
        <end position="177"/>
    </location>
</feature>
<evidence type="ECO:0000256" key="5">
    <source>
        <dbReference type="ARBA" id="ARBA00023136"/>
    </source>
</evidence>
<keyword evidence="5 6" id="KW-0472">Membrane</keyword>
<dbReference type="GO" id="GO:0022857">
    <property type="term" value="F:transmembrane transporter activity"/>
    <property type="evidence" value="ECO:0007669"/>
    <property type="project" value="InterPro"/>
</dbReference>
<dbReference type="Proteomes" id="UP001058682">
    <property type="component" value="Chromosome"/>
</dbReference>
<dbReference type="EMBL" id="CP038804">
    <property type="protein sequence ID" value="UTY32617.1"/>
    <property type="molecule type" value="Genomic_DNA"/>
</dbReference>
<feature type="transmembrane region" description="Helical" evidence="6">
    <location>
        <begin position="420"/>
        <end position="441"/>
    </location>
</feature>
<feature type="transmembrane region" description="Helical" evidence="6">
    <location>
        <begin position="9"/>
        <end position="30"/>
    </location>
</feature>